<evidence type="ECO:0008006" key="5">
    <source>
        <dbReference type="Google" id="ProtNLM"/>
    </source>
</evidence>
<feature type="transmembrane region" description="Helical" evidence="2">
    <location>
        <begin position="197"/>
        <end position="219"/>
    </location>
</feature>
<organism evidence="3 4">
    <name type="scientific">Streptomyces gossypii</name>
    <dbReference type="NCBI Taxonomy" id="2883101"/>
    <lineage>
        <taxon>Bacteria</taxon>
        <taxon>Bacillati</taxon>
        <taxon>Actinomycetota</taxon>
        <taxon>Actinomycetes</taxon>
        <taxon>Kitasatosporales</taxon>
        <taxon>Streptomycetaceae</taxon>
        <taxon>Streptomyces</taxon>
    </lineage>
</organism>
<proteinExistence type="predicted"/>
<keyword evidence="2" id="KW-0472">Membrane</keyword>
<keyword evidence="4" id="KW-1185">Reference proteome</keyword>
<feature type="compositionally biased region" description="Low complexity" evidence="1">
    <location>
        <begin position="323"/>
        <end position="335"/>
    </location>
</feature>
<feature type="region of interest" description="Disordered" evidence="1">
    <location>
        <begin position="224"/>
        <end position="252"/>
    </location>
</feature>
<evidence type="ECO:0000313" key="3">
    <source>
        <dbReference type="EMBL" id="MCT2589290.1"/>
    </source>
</evidence>
<gene>
    <name evidence="3" type="ORF">LHJ74_04970</name>
</gene>
<keyword evidence="2" id="KW-0812">Transmembrane</keyword>
<feature type="transmembrane region" description="Helical" evidence="2">
    <location>
        <begin position="153"/>
        <end position="177"/>
    </location>
</feature>
<evidence type="ECO:0000313" key="4">
    <source>
        <dbReference type="Proteomes" id="UP001156389"/>
    </source>
</evidence>
<protein>
    <recommendedName>
        <fullName evidence="5">Transmembrane protein</fullName>
    </recommendedName>
</protein>
<evidence type="ECO:0000256" key="1">
    <source>
        <dbReference type="SAM" id="MobiDB-lite"/>
    </source>
</evidence>
<evidence type="ECO:0000256" key="2">
    <source>
        <dbReference type="SAM" id="Phobius"/>
    </source>
</evidence>
<name>A0ABT2JN40_9ACTN</name>
<accession>A0ABT2JN40</accession>
<reference evidence="3 4" key="1">
    <citation type="submission" date="2021-10" db="EMBL/GenBank/DDBJ databases">
        <title>Streptomyces gossypii sp. nov., isolated from soil collected from cotton field.</title>
        <authorList>
            <person name="Ge X."/>
            <person name="Chen X."/>
            <person name="Liu W."/>
        </authorList>
    </citation>
    <scope>NUCLEOTIDE SEQUENCE [LARGE SCALE GENOMIC DNA]</scope>
    <source>
        <strain evidence="3 4">N2-109</strain>
    </source>
</reference>
<feature type="region of interest" description="Disordered" evidence="1">
    <location>
        <begin position="290"/>
        <end position="350"/>
    </location>
</feature>
<keyword evidence="2" id="KW-1133">Transmembrane helix</keyword>
<feature type="region of interest" description="Disordered" evidence="1">
    <location>
        <begin position="80"/>
        <end position="125"/>
    </location>
</feature>
<dbReference type="EMBL" id="JAJAGO010000002">
    <property type="protein sequence ID" value="MCT2589290.1"/>
    <property type="molecule type" value="Genomic_DNA"/>
</dbReference>
<feature type="compositionally biased region" description="Low complexity" evidence="1">
    <location>
        <begin position="237"/>
        <end position="249"/>
    </location>
</feature>
<sequence length="350" mass="35369">MNSAPHLLAEDRPEFERVLDEVLRTAHARPGLAELWHGRSGEQLRAMALSAAGPIASSAAPEYQRYTSLREELRRMPEAAAEAGDGTTGPDSHSDSDSGSGFDPDGGTAGTPPSTAASAAAETGVGPGREGAAGLGLAGVVSAGLGDTAGAGAIAVVSVLAPVLAGAAAVIFLLVGYAMHLLTPEPALAGSMRSAGWAFAVLAAATALAGMGGLLFAAVRNGARSKPGSGRPSGMRAKAPAAGAEPSPGGLAGAVAEARADWREALLERGVVPFLQEALTDRQGAVTVADPHLLDDHRTPRLGYSHPDYSSPASHGTGDLTTRPRYSSPDYSSPDFHGPSYGRPDYEGPG</sequence>
<comment type="caution">
    <text evidence="3">The sequence shown here is derived from an EMBL/GenBank/DDBJ whole genome shotgun (WGS) entry which is preliminary data.</text>
</comment>
<dbReference type="RefSeq" id="WP_260216269.1">
    <property type="nucleotide sequence ID" value="NZ_JAJAGO010000002.1"/>
</dbReference>
<feature type="compositionally biased region" description="Low complexity" evidence="1">
    <location>
        <begin position="80"/>
        <end position="124"/>
    </location>
</feature>
<dbReference type="Proteomes" id="UP001156389">
    <property type="component" value="Unassembled WGS sequence"/>
</dbReference>